<dbReference type="InterPro" id="IPR000760">
    <property type="entry name" value="Inositol_monophosphatase-like"/>
</dbReference>
<reference evidence="2" key="1">
    <citation type="submission" date="2022-10" db="EMBL/GenBank/DDBJ databases">
        <title>The WGS of Solirubrobacter phytolaccae KCTC 29190.</title>
        <authorList>
            <person name="Jiang Z."/>
        </authorList>
    </citation>
    <scope>NUCLEOTIDE SEQUENCE</scope>
    <source>
        <strain evidence="2">KCTC 29190</strain>
    </source>
</reference>
<dbReference type="CDD" id="cd01637">
    <property type="entry name" value="IMPase_like"/>
    <property type="match status" value="1"/>
</dbReference>
<dbReference type="Gene3D" id="3.30.540.10">
    <property type="entry name" value="Fructose-1,6-Bisphosphatase, subunit A, domain 1"/>
    <property type="match status" value="1"/>
</dbReference>
<proteinExistence type="predicted"/>
<accession>A0A9X3SA50</accession>
<dbReference type="GO" id="GO:0008934">
    <property type="term" value="F:inositol monophosphate 1-phosphatase activity"/>
    <property type="evidence" value="ECO:0007669"/>
    <property type="project" value="TreeGrafter"/>
</dbReference>
<dbReference type="PRINTS" id="PR00377">
    <property type="entry name" value="IMPHPHTASES"/>
</dbReference>
<dbReference type="Pfam" id="PF00459">
    <property type="entry name" value="Inositol_P"/>
    <property type="match status" value="1"/>
</dbReference>
<dbReference type="PANTHER" id="PTHR20854">
    <property type="entry name" value="INOSITOL MONOPHOSPHATASE"/>
    <property type="match status" value="1"/>
</dbReference>
<feature type="binding site" evidence="1">
    <location>
        <position position="84"/>
    </location>
    <ligand>
        <name>Mg(2+)</name>
        <dbReference type="ChEBI" id="CHEBI:18420"/>
        <label>1</label>
        <note>catalytic</note>
    </ligand>
</feature>
<keyword evidence="3" id="KW-1185">Reference proteome</keyword>
<dbReference type="GO" id="GO:0007165">
    <property type="term" value="P:signal transduction"/>
    <property type="evidence" value="ECO:0007669"/>
    <property type="project" value="TreeGrafter"/>
</dbReference>
<feature type="binding site" evidence="1">
    <location>
        <position position="68"/>
    </location>
    <ligand>
        <name>Mg(2+)</name>
        <dbReference type="ChEBI" id="CHEBI:18420"/>
        <label>1</label>
        <note>catalytic</note>
    </ligand>
</feature>
<protein>
    <submittedName>
        <fullName evidence="2">Inositol monophosphatase family protein</fullName>
    </submittedName>
</protein>
<keyword evidence="1" id="KW-0479">Metal-binding</keyword>
<dbReference type="SUPFAM" id="SSF56655">
    <property type="entry name" value="Carbohydrate phosphatase"/>
    <property type="match status" value="1"/>
</dbReference>
<evidence type="ECO:0000313" key="2">
    <source>
        <dbReference type="EMBL" id="MDA0183273.1"/>
    </source>
</evidence>
<dbReference type="RefSeq" id="WP_270027666.1">
    <property type="nucleotide sequence ID" value="NZ_JAPDDP010000050.1"/>
</dbReference>
<comment type="cofactor">
    <cofactor evidence="1">
        <name>Mg(2+)</name>
        <dbReference type="ChEBI" id="CHEBI:18420"/>
    </cofactor>
</comment>
<dbReference type="GO" id="GO:0006020">
    <property type="term" value="P:inositol metabolic process"/>
    <property type="evidence" value="ECO:0007669"/>
    <property type="project" value="TreeGrafter"/>
</dbReference>
<evidence type="ECO:0000256" key="1">
    <source>
        <dbReference type="PIRSR" id="PIRSR600760-2"/>
    </source>
</evidence>
<dbReference type="AlphaFoldDB" id="A0A9X3SA50"/>
<dbReference type="PANTHER" id="PTHR20854:SF4">
    <property type="entry name" value="INOSITOL-1-MONOPHOSPHATASE-RELATED"/>
    <property type="match status" value="1"/>
</dbReference>
<comment type="caution">
    <text evidence="2">The sequence shown here is derived from an EMBL/GenBank/DDBJ whole genome shotgun (WGS) entry which is preliminary data.</text>
</comment>
<feature type="binding site" evidence="1">
    <location>
        <position position="87"/>
    </location>
    <ligand>
        <name>Mg(2+)</name>
        <dbReference type="ChEBI" id="CHEBI:18420"/>
        <label>1</label>
        <note>catalytic</note>
    </ligand>
</feature>
<feature type="binding site" evidence="1">
    <location>
        <position position="202"/>
    </location>
    <ligand>
        <name>Mg(2+)</name>
        <dbReference type="ChEBI" id="CHEBI:18420"/>
        <label>1</label>
        <note>catalytic</note>
    </ligand>
</feature>
<evidence type="ECO:0000313" key="3">
    <source>
        <dbReference type="Proteomes" id="UP001147653"/>
    </source>
</evidence>
<dbReference type="GO" id="GO:0046872">
    <property type="term" value="F:metal ion binding"/>
    <property type="evidence" value="ECO:0007669"/>
    <property type="project" value="UniProtKB-KW"/>
</dbReference>
<dbReference type="Proteomes" id="UP001147653">
    <property type="component" value="Unassembled WGS sequence"/>
</dbReference>
<name>A0A9X3SA50_9ACTN</name>
<dbReference type="EMBL" id="JAPDDP010000050">
    <property type="protein sequence ID" value="MDA0183273.1"/>
    <property type="molecule type" value="Genomic_DNA"/>
</dbReference>
<gene>
    <name evidence="2" type="ORF">OJ997_23380</name>
</gene>
<keyword evidence="1" id="KW-0460">Magnesium</keyword>
<feature type="binding site" evidence="1">
    <location>
        <position position="86"/>
    </location>
    <ligand>
        <name>Mg(2+)</name>
        <dbReference type="ChEBI" id="CHEBI:18420"/>
        <label>1</label>
        <note>catalytic</note>
    </ligand>
</feature>
<sequence>MSSDDEVRAAAHAAVDEAVAVLRAGRDKPLDRIGKAAKDFLTEVDLASEAALKAALAKSTPDVGFFGEEGGGADLNTGRVWVADPLDGTINYATGSPLCGVMLGLLEDGVPTLGIIDLPFLGTRVDSGAVQDVDGFDEAIIGMGDAFHQGGGERLDAYLQMTVDVHRKAMRFRCVGAASVLWTWLASGNIQGMVLAHNNPYDVVAGHAIAKASGAVVTDYAGAPLTLSSPGAMAAVPSVHSDLTALARDLAAKT</sequence>
<dbReference type="Gene3D" id="3.40.190.80">
    <property type="match status" value="1"/>
</dbReference>
<organism evidence="2 3">
    <name type="scientific">Solirubrobacter phytolaccae</name>
    <dbReference type="NCBI Taxonomy" id="1404360"/>
    <lineage>
        <taxon>Bacteria</taxon>
        <taxon>Bacillati</taxon>
        <taxon>Actinomycetota</taxon>
        <taxon>Thermoleophilia</taxon>
        <taxon>Solirubrobacterales</taxon>
        <taxon>Solirubrobacteraceae</taxon>
        <taxon>Solirubrobacter</taxon>
    </lineage>
</organism>